<sequence length="217" mass="23681">MHPLATLLQIAIVYLFALISPGPNFFMVTQLSLAGRRGLGIASAFGVGAGSTLWAALAMLGFAAVLQKIDWLYQGVRIGGALYLLWFGFKLLRSGLRKQPAQSQAVPQAPLVPLPPPDRRSWFRTWRAGFLTCLTNPKSCVFWTSVFAAVFPADPPTWFYGAALALVASMSFGWHASLALLFADHRTQRGYKRLRRPIDAFCGTALIGLAAKLAAER</sequence>
<dbReference type="Pfam" id="PF01810">
    <property type="entry name" value="LysE"/>
    <property type="match status" value="1"/>
</dbReference>
<organism evidence="7 8">
    <name type="scientific">Paraburkholderia bannensis</name>
    <dbReference type="NCBI Taxonomy" id="765414"/>
    <lineage>
        <taxon>Bacteria</taxon>
        <taxon>Pseudomonadati</taxon>
        <taxon>Pseudomonadota</taxon>
        <taxon>Betaproteobacteria</taxon>
        <taxon>Burkholderiales</taxon>
        <taxon>Burkholderiaceae</taxon>
        <taxon>Paraburkholderia</taxon>
    </lineage>
</organism>
<dbReference type="GO" id="GO:0015171">
    <property type="term" value="F:amino acid transmembrane transporter activity"/>
    <property type="evidence" value="ECO:0007669"/>
    <property type="project" value="TreeGrafter"/>
</dbReference>
<evidence type="ECO:0000256" key="5">
    <source>
        <dbReference type="ARBA" id="ARBA00023136"/>
    </source>
</evidence>
<evidence type="ECO:0000256" key="1">
    <source>
        <dbReference type="ARBA" id="ARBA00004651"/>
    </source>
</evidence>
<keyword evidence="5 6" id="KW-0472">Membrane</keyword>
<evidence type="ECO:0000313" key="7">
    <source>
        <dbReference type="EMBL" id="MBB6101087.1"/>
    </source>
</evidence>
<dbReference type="PANTHER" id="PTHR30086:SF19">
    <property type="entry name" value="THREONINE EFFLUX PROTEIN"/>
    <property type="match status" value="1"/>
</dbReference>
<comment type="subcellular location">
    <subcellularLocation>
        <location evidence="1">Cell membrane</location>
        <topology evidence="1">Multi-pass membrane protein</topology>
    </subcellularLocation>
</comment>
<gene>
    <name evidence="7" type="ORF">F4827_000913</name>
</gene>
<feature type="transmembrane region" description="Helical" evidence="6">
    <location>
        <begin position="39"/>
        <end position="65"/>
    </location>
</feature>
<dbReference type="RefSeq" id="WP_183722080.1">
    <property type="nucleotide sequence ID" value="NZ_JACHBW010000002.1"/>
</dbReference>
<reference evidence="7 8" key="1">
    <citation type="submission" date="2020-08" db="EMBL/GenBank/DDBJ databases">
        <title>Above-ground endophytic microbial communities from plants in different locations in the United States.</title>
        <authorList>
            <person name="Frank C."/>
        </authorList>
    </citation>
    <scope>NUCLEOTIDE SEQUENCE [LARGE SCALE GENOMIC DNA]</scope>
    <source>
        <strain evidence="7 8">WP4_2_2</strain>
    </source>
</reference>
<dbReference type="PANTHER" id="PTHR30086">
    <property type="entry name" value="ARGININE EXPORTER PROTEIN ARGO"/>
    <property type="match status" value="1"/>
</dbReference>
<proteinExistence type="predicted"/>
<feature type="transmembrane region" description="Helical" evidence="6">
    <location>
        <begin position="6"/>
        <end position="27"/>
    </location>
</feature>
<dbReference type="InterPro" id="IPR001123">
    <property type="entry name" value="LeuE-type"/>
</dbReference>
<evidence type="ECO:0000256" key="4">
    <source>
        <dbReference type="ARBA" id="ARBA00022989"/>
    </source>
</evidence>
<dbReference type="Proteomes" id="UP000571554">
    <property type="component" value="Unassembled WGS sequence"/>
</dbReference>
<feature type="transmembrane region" description="Helical" evidence="6">
    <location>
        <begin position="157"/>
        <end position="183"/>
    </location>
</feature>
<name>A0A7W9TTC0_9BURK</name>
<dbReference type="EMBL" id="JACHBW010000002">
    <property type="protein sequence ID" value="MBB6101087.1"/>
    <property type="molecule type" value="Genomic_DNA"/>
</dbReference>
<feature type="transmembrane region" description="Helical" evidence="6">
    <location>
        <begin position="71"/>
        <end position="89"/>
    </location>
</feature>
<comment type="caution">
    <text evidence="7">The sequence shown here is derived from an EMBL/GenBank/DDBJ whole genome shotgun (WGS) entry which is preliminary data.</text>
</comment>
<evidence type="ECO:0000313" key="8">
    <source>
        <dbReference type="Proteomes" id="UP000571554"/>
    </source>
</evidence>
<keyword evidence="8" id="KW-1185">Reference proteome</keyword>
<dbReference type="GO" id="GO:0005886">
    <property type="term" value="C:plasma membrane"/>
    <property type="evidence" value="ECO:0007669"/>
    <property type="project" value="UniProtKB-SubCell"/>
</dbReference>
<dbReference type="AlphaFoldDB" id="A0A7W9TTC0"/>
<accession>A0A7W9TTC0</accession>
<evidence type="ECO:0000256" key="3">
    <source>
        <dbReference type="ARBA" id="ARBA00022692"/>
    </source>
</evidence>
<evidence type="ECO:0000256" key="2">
    <source>
        <dbReference type="ARBA" id="ARBA00022475"/>
    </source>
</evidence>
<feature type="transmembrane region" description="Helical" evidence="6">
    <location>
        <begin position="128"/>
        <end position="151"/>
    </location>
</feature>
<keyword evidence="2" id="KW-1003">Cell membrane</keyword>
<evidence type="ECO:0000256" key="6">
    <source>
        <dbReference type="SAM" id="Phobius"/>
    </source>
</evidence>
<keyword evidence="3 6" id="KW-0812">Transmembrane</keyword>
<protein>
    <submittedName>
        <fullName evidence="7">Threonine/homoserine/homoserine lactone efflux protein</fullName>
    </submittedName>
</protein>
<keyword evidence="4 6" id="KW-1133">Transmembrane helix</keyword>